<feature type="domain" description="NAD-dependent epimerase/dehydratase" evidence="3">
    <location>
        <begin position="33"/>
        <end position="245"/>
    </location>
</feature>
<dbReference type="InterPro" id="IPR050177">
    <property type="entry name" value="Lipid_A_modif_metabolic_enz"/>
</dbReference>
<reference evidence="4" key="1">
    <citation type="submission" date="2020-05" db="EMBL/GenBank/DDBJ databases">
        <authorList>
            <person name="Chiriac C."/>
            <person name="Salcher M."/>
            <person name="Ghai R."/>
            <person name="Kavagutti S V."/>
        </authorList>
    </citation>
    <scope>NUCLEOTIDE SEQUENCE</scope>
</reference>
<dbReference type="InterPro" id="IPR001509">
    <property type="entry name" value="Epimerase_deHydtase"/>
</dbReference>
<protein>
    <submittedName>
        <fullName evidence="4">Unannotated protein</fullName>
    </submittedName>
</protein>
<dbReference type="PANTHER" id="PTHR43245">
    <property type="entry name" value="BIFUNCTIONAL POLYMYXIN RESISTANCE PROTEIN ARNA"/>
    <property type="match status" value="1"/>
</dbReference>
<dbReference type="Pfam" id="PF01370">
    <property type="entry name" value="Epimerase"/>
    <property type="match status" value="1"/>
</dbReference>
<evidence type="ECO:0000259" key="3">
    <source>
        <dbReference type="Pfam" id="PF01370"/>
    </source>
</evidence>
<feature type="transmembrane region" description="Helical" evidence="2">
    <location>
        <begin position="347"/>
        <end position="369"/>
    </location>
</feature>
<name>A0A6J7JTE9_9ZZZZ</name>
<dbReference type="EMBL" id="CAFBNF010000121">
    <property type="protein sequence ID" value="CAB4946101.1"/>
    <property type="molecule type" value="Genomic_DNA"/>
</dbReference>
<evidence type="ECO:0000256" key="2">
    <source>
        <dbReference type="SAM" id="Phobius"/>
    </source>
</evidence>
<sequence>MVATIGDPVSRPASQRASSDSTVTGARPWGAAVAVTGAASGLGAVLAERLVRGGCRVVGVDLVAGALPGVEWRQADVRDPGLASLLDDVDSVVHLAVATTPDTDPQQRRDLNVRGTQTVVTASAAAHVRHLVLVTSAAVFGASSDNPISLDDEAPLRAVPEGLVGDLLEIEGLAERSRELRPAMRVSVVRPATLVGAGADSLVTRHFSAPRLLALREVEMRWQFVHADDAAAAIDLVLQGGVPHDVVTVACEGWLTQADVEGVSGLRRLELPASMAFATAERLHRAGLTPTPSSELAFVVYPWVVSSARLRAAGWTPAYDNVTALGALLADVTGTALVGRRLGRANLGIAGAGAAGATVAAVLGTAAFVRRARRSRGM</sequence>
<keyword evidence="2" id="KW-1133">Transmembrane helix</keyword>
<evidence type="ECO:0000313" key="5">
    <source>
        <dbReference type="EMBL" id="CAB5001538.1"/>
    </source>
</evidence>
<dbReference type="SUPFAM" id="SSF51735">
    <property type="entry name" value="NAD(P)-binding Rossmann-fold domains"/>
    <property type="match status" value="1"/>
</dbReference>
<dbReference type="InterPro" id="IPR036291">
    <property type="entry name" value="NAD(P)-bd_dom_sf"/>
</dbReference>
<feature type="compositionally biased region" description="Polar residues" evidence="1">
    <location>
        <begin position="12"/>
        <end position="24"/>
    </location>
</feature>
<evidence type="ECO:0000256" key="1">
    <source>
        <dbReference type="SAM" id="MobiDB-lite"/>
    </source>
</evidence>
<dbReference type="EMBL" id="CAFBOZ010000078">
    <property type="protein sequence ID" value="CAB5001538.1"/>
    <property type="molecule type" value="Genomic_DNA"/>
</dbReference>
<accession>A0A6J7JTE9</accession>
<keyword evidence="2" id="KW-0472">Membrane</keyword>
<keyword evidence="2" id="KW-0812">Transmembrane</keyword>
<feature type="region of interest" description="Disordered" evidence="1">
    <location>
        <begin position="1"/>
        <end position="25"/>
    </location>
</feature>
<organism evidence="4">
    <name type="scientific">freshwater metagenome</name>
    <dbReference type="NCBI Taxonomy" id="449393"/>
    <lineage>
        <taxon>unclassified sequences</taxon>
        <taxon>metagenomes</taxon>
        <taxon>ecological metagenomes</taxon>
    </lineage>
</organism>
<dbReference type="AlphaFoldDB" id="A0A6J7JTE9"/>
<gene>
    <name evidence="4" type="ORF">UFOPK3773_01136</name>
    <name evidence="5" type="ORF">UFOPK3992_00675</name>
</gene>
<dbReference type="Gene3D" id="3.40.50.720">
    <property type="entry name" value="NAD(P)-binding Rossmann-like Domain"/>
    <property type="match status" value="1"/>
</dbReference>
<evidence type="ECO:0000313" key="4">
    <source>
        <dbReference type="EMBL" id="CAB4946101.1"/>
    </source>
</evidence>
<dbReference type="PANTHER" id="PTHR43245:SF52">
    <property type="entry name" value="NAD-DEPENDENT EPIMERASE_DEHYDRATASE"/>
    <property type="match status" value="1"/>
</dbReference>
<proteinExistence type="predicted"/>